<dbReference type="GO" id="GO:0005506">
    <property type="term" value="F:iron ion binding"/>
    <property type="evidence" value="ECO:0007669"/>
    <property type="project" value="InterPro"/>
</dbReference>
<evidence type="ECO:0000256" key="3">
    <source>
        <dbReference type="ARBA" id="ARBA00023002"/>
    </source>
</evidence>
<keyword evidence="3" id="KW-0560">Oxidoreductase</keyword>
<dbReference type="PANTHER" id="PTHR24296">
    <property type="entry name" value="CYTOCHROME P450"/>
    <property type="match status" value="1"/>
</dbReference>
<dbReference type="GO" id="GO:0004497">
    <property type="term" value="F:monooxygenase activity"/>
    <property type="evidence" value="ECO:0007669"/>
    <property type="project" value="InterPro"/>
</dbReference>
<protein>
    <submittedName>
        <fullName evidence="5">Uncharacterized protein</fullName>
    </submittedName>
</protein>
<evidence type="ECO:0000313" key="5">
    <source>
        <dbReference type="EMBL" id="WOL14990.1"/>
    </source>
</evidence>
<dbReference type="EMBL" id="CP136896">
    <property type="protein sequence ID" value="WOL14990.1"/>
    <property type="molecule type" value="Genomic_DNA"/>
</dbReference>
<reference evidence="5 6" key="1">
    <citation type="submission" date="2023-10" db="EMBL/GenBank/DDBJ databases">
        <title>Chromosome-scale genome assembly provides insights into flower coloration mechanisms of Canna indica.</title>
        <authorList>
            <person name="Li C."/>
        </authorList>
    </citation>
    <scope>NUCLEOTIDE SEQUENCE [LARGE SCALE GENOMIC DNA]</scope>
    <source>
        <tissue evidence="5">Flower</tissue>
    </source>
</reference>
<evidence type="ECO:0000256" key="2">
    <source>
        <dbReference type="ARBA" id="ARBA00022723"/>
    </source>
</evidence>
<sequence length="116" mass="13460">MIAFGINLGCLQPGLPEILFTKAFEDATEATITHFITPTAIWRALRYFYLDSERWLRRLLQQVDEFTYDVIRTRKKELAMESSSPSDKPTTRSDLLMVFARHRDEDDNPLLGEVHA</sequence>
<accession>A0AAQ3KV04</accession>
<keyword evidence="4" id="KW-0408">Iron</keyword>
<organism evidence="5 6">
    <name type="scientific">Canna indica</name>
    <name type="common">Indian-shot</name>
    <dbReference type="NCBI Taxonomy" id="4628"/>
    <lineage>
        <taxon>Eukaryota</taxon>
        <taxon>Viridiplantae</taxon>
        <taxon>Streptophyta</taxon>
        <taxon>Embryophyta</taxon>
        <taxon>Tracheophyta</taxon>
        <taxon>Spermatophyta</taxon>
        <taxon>Magnoliopsida</taxon>
        <taxon>Liliopsida</taxon>
        <taxon>Zingiberales</taxon>
        <taxon>Cannaceae</taxon>
        <taxon>Canna</taxon>
    </lineage>
</organism>
<evidence type="ECO:0000313" key="6">
    <source>
        <dbReference type="Proteomes" id="UP001327560"/>
    </source>
</evidence>
<keyword evidence="2" id="KW-0479">Metal-binding</keyword>
<dbReference type="Gene3D" id="1.10.630.10">
    <property type="entry name" value="Cytochrome P450"/>
    <property type="match status" value="1"/>
</dbReference>
<proteinExistence type="inferred from homology"/>
<evidence type="ECO:0000256" key="4">
    <source>
        <dbReference type="ARBA" id="ARBA00023004"/>
    </source>
</evidence>
<evidence type="ECO:0000256" key="1">
    <source>
        <dbReference type="ARBA" id="ARBA00010617"/>
    </source>
</evidence>
<name>A0AAQ3KV04_9LILI</name>
<dbReference type="Proteomes" id="UP001327560">
    <property type="component" value="Chromosome 7"/>
</dbReference>
<gene>
    <name evidence="5" type="ORF">Cni_G23771</name>
</gene>
<keyword evidence="6" id="KW-1185">Reference proteome</keyword>
<dbReference type="InterPro" id="IPR036396">
    <property type="entry name" value="Cyt_P450_sf"/>
</dbReference>
<dbReference type="GO" id="GO:0020037">
    <property type="term" value="F:heme binding"/>
    <property type="evidence" value="ECO:0007669"/>
    <property type="project" value="InterPro"/>
</dbReference>
<dbReference type="SUPFAM" id="SSF48264">
    <property type="entry name" value="Cytochrome P450"/>
    <property type="match status" value="1"/>
</dbReference>
<dbReference type="AlphaFoldDB" id="A0AAQ3KV04"/>
<comment type="similarity">
    <text evidence="1">Belongs to the cytochrome P450 family.</text>
</comment>
<dbReference type="GO" id="GO:0016705">
    <property type="term" value="F:oxidoreductase activity, acting on paired donors, with incorporation or reduction of molecular oxygen"/>
    <property type="evidence" value="ECO:0007669"/>
    <property type="project" value="InterPro"/>
</dbReference>